<organism evidence="1">
    <name type="scientific">Rhizophora mucronata</name>
    <name type="common">Asiatic mangrove</name>
    <dbReference type="NCBI Taxonomy" id="61149"/>
    <lineage>
        <taxon>Eukaryota</taxon>
        <taxon>Viridiplantae</taxon>
        <taxon>Streptophyta</taxon>
        <taxon>Embryophyta</taxon>
        <taxon>Tracheophyta</taxon>
        <taxon>Spermatophyta</taxon>
        <taxon>Magnoliopsida</taxon>
        <taxon>eudicotyledons</taxon>
        <taxon>Gunneridae</taxon>
        <taxon>Pentapetalae</taxon>
        <taxon>rosids</taxon>
        <taxon>fabids</taxon>
        <taxon>Malpighiales</taxon>
        <taxon>Rhizophoraceae</taxon>
        <taxon>Rhizophora</taxon>
    </lineage>
</organism>
<dbReference type="EMBL" id="GGEC01013193">
    <property type="protein sequence ID" value="MBW93676.1"/>
    <property type="molecule type" value="Transcribed_RNA"/>
</dbReference>
<name>A0A2P2JJM2_RHIMU</name>
<dbReference type="AlphaFoldDB" id="A0A2P2JJM2"/>
<reference evidence="1" key="1">
    <citation type="submission" date="2018-02" db="EMBL/GenBank/DDBJ databases">
        <title>Rhizophora mucronata_Transcriptome.</title>
        <authorList>
            <person name="Meera S.P."/>
            <person name="Sreeshan A."/>
            <person name="Augustine A."/>
        </authorList>
    </citation>
    <scope>NUCLEOTIDE SEQUENCE</scope>
    <source>
        <tissue evidence="1">Leaf</tissue>
    </source>
</reference>
<sequence>MREQKEKSHKINNSLDKRMNILEEVLRIKFPVFNLELVIEISMNHCACKAHKVRDGSLAVYKLLSPLLFTIPLSSHISLNEGVTKFKRIKSPTQNSWWTPNQ</sequence>
<accession>A0A2P2JJM2</accession>
<protein>
    <submittedName>
        <fullName evidence="1">Uncharacterized protein</fullName>
    </submittedName>
</protein>
<proteinExistence type="predicted"/>
<evidence type="ECO:0000313" key="1">
    <source>
        <dbReference type="EMBL" id="MBW93676.1"/>
    </source>
</evidence>